<dbReference type="Gene3D" id="2.130.10.10">
    <property type="entry name" value="YVTN repeat-like/Quinoprotein amine dehydrogenase"/>
    <property type="match status" value="1"/>
</dbReference>
<proteinExistence type="predicted"/>
<accession>A0ABP5STS1</accession>
<reference evidence="2" key="1">
    <citation type="journal article" date="2019" name="Int. J. Syst. Evol. Microbiol.">
        <title>The Global Catalogue of Microorganisms (GCM) 10K type strain sequencing project: providing services to taxonomists for standard genome sequencing and annotation.</title>
        <authorList>
            <consortium name="The Broad Institute Genomics Platform"/>
            <consortium name="The Broad Institute Genome Sequencing Center for Infectious Disease"/>
            <person name="Wu L."/>
            <person name="Ma J."/>
        </authorList>
    </citation>
    <scope>NUCLEOTIDE SEQUENCE [LARGE SCALE GENOMIC DNA]</scope>
    <source>
        <strain evidence="2">JCM 3272</strain>
    </source>
</reference>
<dbReference type="EMBL" id="BAAARV010000018">
    <property type="protein sequence ID" value="GAA2338312.1"/>
    <property type="molecule type" value="Genomic_DNA"/>
</dbReference>
<evidence type="ECO:0000313" key="1">
    <source>
        <dbReference type="EMBL" id="GAA2338312.1"/>
    </source>
</evidence>
<dbReference type="SUPFAM" id="SSF50998">
    <property type="entry name" value="Quinoprotein alcohol dehydrogenase-like"/>
    <property type="match status" value="1"/>
</dbReference>
<keyword evidence="2" id="KW-1185">Reference proteome</keyword>
<dbReference type="InterPro" id="IPR015943">
    <property type="entry name" value="WD40/YVTN_repeat-like_dom_sf"/>
</dbReference>
<dbReference type="InterPro" id="IPR011047">
    <property type="entry name" value="Quinoprotein_ADH-like_sf"/>
</dbReference>
<sequence>MWVYLDRTRGLGHAVRVTRTAAVALSLLLALNVAGCEQLREPPAPYPRSAAPTVAFDPPARFARPSVPLRFSLGRGDYEVTLDGHTVLIAPRSGDGPLQGAVFPSSVPAWQAAPVHPYAMPALAANTYPDAAHPRPVPATLGGRRLVLFGALVATDGGHRAVEVDAADPATGELAWHAELPVADGAGAGGWFAVNVFDAGPAGLLVGLAGEHAQSWLLDPATREVRWHDATVGVLAVEGYAVGTTGGPSQPHRVVALRLPDGTPAWSVDGAADRLWSAGPGLIAYRAAGGGLRLLDAATGAPVPGLVPDGGVGPCRYDGRGITVCGAFDGRPGPVFAVDPAARRLLWSRPDLAVSALFHGALYGLAVYDAATARVREGSPGLPAAPYAVNEYLAVAPADGAPFVGYFATG</sequence>
<comment type="caution">
    <text evidence="1">The sequence shown here is derived from an EMBL/GenBank/DDBJ whole genome shotgun (WGS) entry which is preliminary data.</text>
</comment>
<dbReference type="Proteomes" id="UP001501444">
    <property type="component" value="Unassembled WGS sequence"/>
</dbReference>
<gene>
    <name evidence="1" type="ORF">GCM10010170_019780</name>
</gene>
<name>A0ABP5STS1_9ACTN</name>
<evidence type="ECO:0000313" key="2">
    <source>
        <dbReference type="Proteomes" id="UP001501444"/>
    </source>
</evidence>
<organism evidence="1 2">
    <name type="scientific">Dactylosporangium salmoneum</name>
    <dbReference type="NCBI Taxonomy" id="53361"/>
    <lineage>
        <taxon>Bacteria</taxon>
        <taxon>Bacillati</taxon>
        <taxon>Actinomycetota</taxon>
        <taxon>Actinomycetes</taxon>
        <taxon>Micromonosporales</taxon>
        <taxon>Micromonosporaceae</taxon>
        <taxon>Dactylosporangium</taxon>
    </lineage>
</organism>
<protein>
    <submittedName>
        <fullName evidence="1">Uncharacterized protein</fullName>
    </submittedName>
</protein>